<evidence type="ECO:0000256" key="6">
    <source>
        <dbReference type="ARBA" id="ARBA00022927"/>
    </source>
</evidence>
<dbReference type="InterPro" id="IPR016024">
    <property type="entry name" value="ARM-type_fold"/>
</dbReference>
<keyword evidence="5" id="KW-0597">Phosphoprotein</keyword>
<dbReference type="FunFam" id="1.25.10.10:FF:000079">
    <property type="entry name" value="transportin-3 isoform X1"/>
    <property type="match status" value="1"/>
</dbReference>
<proteinExistence type="predicted"/>
<dbReference type="Pfam" id="PF08389">
    <property type="entry name" value="Xpo1"/>
    <property type="match status" value="1"/>
</dbReference>
<comment type="subcellular location">
    <subcellularLocation>
        <location evidence="2">Cytoplasm</location>
    </subcellularLocation>
    <subcellularLocation>
        <location evidence="1">Nucleus envelope</location>
    </subcellularLocation>
</comment>
<keyword evidence="8" id="KW-0539">Nucleus</keyword>
<dbReference type="EnsemblMetazoa" id="XM_014404225.2">
    <property type="protein sequence ID" value="XP_014259711.1"/>
    <property type="gene ID" value="LOC106672644"/>
</dbReference>
<evidence type="ECO:0000259" key="13">
    <source>
        <dbReference type="Pfam" id="PF08389"/>
    </source>
</evidence>
<dbReference type="GO" id="GO:0005635">
    <property type="term" value="C:nuclear envelope"/>
    <property type="evidence" value="ECO:0007669"/>
    <property type="project" value="UniProtKB-SubCell"/>
</dbReference>
<dbReference type="GO" id="GO:0005737">
    <property type="term" value="C:cytoplasm"/>
    <property type="evidence" value="ECO:0007669"/>
    <property type="project" value="UniProtKB-SubCell"/>
</dbReference>
<dbReference type="Gene3D" id="1.25.10.10">
    <property type="entry name" value="Leucine-rich Repeat Variant"/>
    <property type="match status" value="1"/>
</dbReference>
<evidence type="ECO:0000256" key="3">
    <source>
        <dbReference type="ARBA" id="ARBA00022448"/>
    </source>
</evidence>
<evidence type="ECO:0000256" key="7">
    <source>
        <dbReference type="ARBA" id="ARBA00022990"/>
    </source>
</evidence>
<protein>
    <recommendedName>
        <fullName evidence="11">Transportin-3</fullName>
    </recommendedName>
</protein>
<dbReference type="AlphaFoldDB" id="A0A8I6S663"/>
<dbReference type="InterPro" id="IPR057942">
    <property type="entry name" value="TPR_TNPO3_IPO13_3rd"/>
</dbReference>
<comment type="function">
    <text evidence="9">Importin, which transports target proteins into the nucleus. Specifically mediates the nuclear import of splicing factor serine/arginine (SR) proteins, such as RBM4, SFRS1 and SFRS2, by recognizing phosphorylated SR domains. Also mediates the nuclear import of serine/arginine (SR) protein CPSF6, independently of CPSF6 phosphorylation. The nuclear import process is regulated by the small GTPase Ran that partitions between cytoplasm and nucleus in the predominantly GDP- and GTP-bound form, respectively. Importin associates with target cargo proteins in the cytoplasm, and the competitive binding of GTP-bound Ran induces the release of cargos in the nucleus.</text>
</comment>
<dbReference type="InterPro" id="IPR057941">
    <property type="entry name" value="TPR_TNPO3_IPO13_2nd"/>
</dbReference>
<keyword evidence="15" id="KW-1185">Reference proteome</keyword>
<evidence type="ECO:0000256" key="2">
    <source>
        <dbReference type="ARBA" id="ARBA00004496"/>
    </source>
</evidence>
<dbReference type="SUPFAM" id="SSF48371">
    <property type="entry name" value="ARM repeat"/>
    <property type="match status" value="1"/>
</dbReference>
<dbReference type="InterPro" id="IPR051345">
    <property type="entry name" value="Importin_beta-like_NTR"/>
</dbReference>
<dbReference type="KEGG" id="clec:106672644"/>
<keyword evidence="4" id="KW-0963">Cytoplasm</keyword>
<dbReference type="PANTHER" id="PTHR12363">
    <property type="entry name" value="TRANSPORTIN 3 AND IMPORTIN 13"/>
    <property type="match status" value="1"/>
</dbReference>
<keyword evidence="3" id="KW-0813">Transport</keyword>
<dbReference type="Pfam" id="PF24138">
    <property type="entry name" value="TPR_TNPO3_IPO13_2nd"/>
    <property type="match status" value="1"/>
</dbReference>
<evidence type="ECO:0000256" key="10">
    <source>
        <dbReference type="ARBA" id="ARBA00063116"/>
    </source>
</evidence>
<feature type="domain" description="Exportin-1/Importin-beta-like" evidence="13">
    <location>
        <begin position="102"/>
        <end position="243"/>
    </location>
</feature>
<dbReference type="GeneID" id="106672644"/>
<organism evidence="14 15">
    <name type="scientific">Cimex lectularius</name>
    <name type="common">Bed bug</name>
    <name type="synonym">Acanthia lectularia</name>
    <dbReference type="NCBI Taxonomy" id="79782"/>
    <lineage>
        <taxon>Eukaryota</taxon>
        <taxon>Metazoa</taxon>
        <taxon>Ecdysozoa</taxon>
        <taxon>Arthropoda</taxon>
        <taxon>Hexapoda</taxon>
        <taxon>Insecta</taxon>
        <taxon>Pterygota</taxon>
        <taxon>Neoptera</taxon>
        <taxon>Paraneoptera</taxon>
        <taxon>Hemiptera</taxon>
        <taxon>Heteroptera</taxon>
        <taxon>Panheteroptera</taxon>
        <taxon>Cimicomorpha</taxon>
        <taxon>Cimicidae</taxon>
        <taxon>Cimex</taxon>
    </lineage>
</organism>
<dbReference type="GO" id="GO:0031267">
    <property type="term" value="F:small GTPase binding"/>
    <property type="evidence" value="ECO:0007669"/>
    <property type="project" value="InterPro"/>
</dbReference>
<accession>A0A8I6S663</accession>
<dbReference type="RefSeq" id="XP_014259711.1">
    <property type="nucleotide sequence ID" value="XM_014404225.2"/>
</dbReference>
<dbReference type="InterPro" id="IPR011989">
    <property type="entry name" value="ARM-like"/>
</dbReference>
<dbReference type="OrthoDB" id="435593at2759"/>
<evidence type="ECO:0000256" key="1">
    <source>
        <dbReference type="ARBA" id="ARBA00004259"/>
    </source>
</evidence>
<evidence type="ECO:0000256" key="8">
    <source>
        <dbReference type="ARBA" id="ARBA00023242"/>
    </source>
</evidence>
<evidence type="ECO:0000256" key="5">
    <source>
        <dbReference type="ARBA" id="ARBA00022553"/>
    </source>
</evidence>
<comment type="subunit">
    <text evidence="10">Interacts with (GTP-bound) Ran. Interacts with (phosphorylated) SFRS1 and SFRS2; leading to their nuclear import. Interacts with NUP62. Interacts with RBM4. Interacts with CPSF6, promoting its nuclear import.</text>
</comment>
<dbReference type="CTD" id="33465"/>
<evidence type="ECO:0000256" key="9">
    <source>
        <dbReference type="ARBA" id="ARBA00060097"/>
    </source>
</evidence>
<dbReference type="OMA" id="LECITSW"/>
<dbReference type="Pfam" id="PF03810">
    <property type="entry name" value="IBN_N"/>
    <property type="match status" value="1"/>
</dbReference>
<reference evidence="14" key="1">
    <citation type="submission" date="2022-01" db="UniProtKB">
        <authorList>
            <consortium name="EnsemblMetazoa"/>
        </authorList>
    </citation>
    <scope>IDENTIFICATION</scope>
</reference>
<evidence type="ECO:0000259" key="12">
    <source>
        <dbReference type="Pfam" id="PF03810"/>
    </source>
</evidence>
<evidence type="ECO:0000313" key="15">
    <source>
        <dbReference type="Proteomes" id="UP000494040"/>
    </source>
</evidence>
<keyword evidence="6" id="KW-0653">Protein transport</keyword>
<feature type="domain" description="Importin N-terminal" evidence="12">
    <location>
        <begin position="29"/>
        <end position="93"/>
    </location>
</feature>
<dbReference type="Pfam" id="PF24140">
    <property type="entry name" value="TPR_TNPO3_IPO13_3rd"/>
    <property type="match status" value="1"/>
</dbReference>
<dbReference type="InterPro" id="IPR001494">
    <property type="entry name" value="Importin-beta_N"/>
</dbReference>
<sequence length="921" mass="104193">MDNPPSLETVYQAVYTLHNNPNSTEKEKASQWLGELQKSVYAWKISDEILHRNNELELCYVAAQTMRTKIQLCFHELPPQSHASLRNSLIEHIEKVNDSTNSAIVTQLCLALADLALQMNSWQSPVLDLIDKFSSTHPGPLLEILTVLPEEVGSRALRLGANRREEIHADFASCTLKVYEFLKSCLATSGDNILIQTKTLKCYTSWITAMPLMLDNVVVATAFHILGNNMSSPGVLEAATDCICALLQYLEENNNQQTFEVQLFNSVMALEQPFHMSVAHENHENCLNYCRVFTELAESFLEKIVRCSSPSSPHYAIKIFDLVLTCVGHYDYEVVAITFNLWYRLSEILYKKNNDDLSILFKPYIERLIEALCRHCQIDTDHEGLVEELDDFSDFRLKVSELIRDVVFIVGSSNCFRQMFISLQSPTSTWDTTEAALFIMQAFAKNILPMENDVVPKVVEAILNLPPNTHIAVRYTSLLLLGELCEWIEKHPQSLEPVLNMALISLQQPELASVAANCLQSICSSCREHMATRFTGLLQILQSLDKFAISNEAVVGLLKGAATVIEKIPLDQMRHAVKEICLIQIKPLCHLIENDVKPETGTKSDPAVWMDRLAAIFKHINPKLQNGQLHPCQPVITEIWPVLSSVCTKYARDTHIIEKSCRCLRYILRCVGRQSANILEPLVKQIVNLYSQYQHSSFLYLGSILVDEYASEPGYVQGLLDMLQAFIIPTFTLLQEVNGLKNHPDTVDDLFRLCGRFLQRAPVHFLTSPSLNSILQCALLGIALDHRDANASVMKFFYDLVHAGRNQDTSEDMALRKRLVSTVINEKGQDLITNLLHASIFYLHTYMLDDVIDVIVELMKLDRAAVCTWLEQAIKVMPTQNSGGNLSATPEQLQEFLKALLRAETNKEMTTVLRDFARLYR</sequence>
<keyword evidence="7" id="KW-0007">Acetylation</keyword>
<evidence type="ECO:0000256" key="4">
    <source>
        <dbReference type="ARBA" id="ARBA00022490"/>
    </source>
</evidence>
<dbReference type="Pfam" id="PF24139">
    <property type="entry name" value="TPR_TNPO3_IPO13_4th"/>
    <property type="match status" value="1"/>
</dbReference>
<evidence type="ECO:0000256" key="11">
    <source>
        <dbReference type="ARBA" id="ARBA00067328"/>
    </source>
</evidence>
<dbReference type="PANTHER" id="PTHR12363:SF42">
    <property type="entry name" value="TRANSPORTIN-3"/>
    <property type="match status" value="1"/>
</dbReference>
<dbReference type="Proteomes" id="UP000494040">
    <property type="component" value="Unassembled WGS sequence"/>
</dbReference>
<dbReference type="InterPro" id="IPR013598">
    <property type="entry name" value="Exportin-1/Importin-b-like"/>
</dbReference>
<dbReference type="InterPro" id="IPR058537">
    <property type="entry name" value="TPR_TNPO3_IPO13_4th"/>
</dbReference>
<name>A0A8I6S663_CIMLE</name>
<dbReference type="GO" id="GO:0006606">
    <property type="term" value="P:protein import into nucleus"/>
    <property type="evidence" value="ECO:0007669"/>
    <property type="project" value="TreeGrafter"/>
</dbReference>
<evidence type="ECO:0000313" key="14">
    <source>
        <dbReference type="EnsemblMetazoa" id="XP_014259711.1"/>
    </source>
</evidence>